<proteinExistence type="predicted"/>
<protein>
    <submittedName>
        <fullName evidence="1">Uncharacterized protein</fullName>
    </submittedName>
</protein>
<evidence type="ECO:0000313" key="1">
    <source>
        <dbReference type="EMBL" id="GMN52299.1"/>
    </source>
</evidence>
<dbReference type="Gramene" id="FCD_00013709-RA">
    <property type="protein sequence ID" value="FCD_00013709-RA:cds"/>
    <property type="gene ID" value="FCD_00013709"/>
</dbReference>
<organism evidence="1 2">
    <name type="scientific">Ficus carica</name>
    <name type="common">Common fig</name>
    <dbReference type="NCBI Taxonomy" id="3494"/>
    <lineage>
        <taxon>Eukaryota</taxon>
        <taxon>Viridiplantae</taxon>
        <taxon>Streptophyta</taxon>
        <taxon>Embryophyta</taxon>
        <taxon>Tracheophyta</taxon>
        <taxon>Spermatophyta</taxon>
        <taxon>Magnoliopsida</taxon>
        <taxon>eudicotyledons</taxon>
        <taxon>Gunneridae</taxon>
        <taxon>Pentapetalae</taxon>
        <taxon>rosids</taxon>
        <taxon>fabids</taxon>
        <taxon>Rosales</taxon>
        <taxon>Moraceae</taxon>
        <taxon>Ficeae</taxon>
        <taxon>Ficus</taxon>
    </lineage>
</organism>
<dbReference type="Proteomes" id="UP001187192">
    <property type="component" value="Unassembled WGS sequence"/>
</dbReference>
<accession>A0AA88DJT2</accession>
<dbReference type="EMBL" id="BTGU01000041">
    <property type="protein sequence ID" value="GMN52299.1"/>
    <property type="molecule type" value="Genomic_DNA"/>
</dbReference>
<dbReference type="AlphaFoldDB" id="A0AA88DJT2"/>
<evidence type="ECO:0000313" key="2">
    <source>
        <dbReference type="Proteomes" id="UP001187192"/>
    </source>
</evidence>
<dbReference type="Gene3D" id="1.20.140.40">
    <property type="entry name" value="Invertase/pectin methylesterase inhibitor family protein"/>
    <property type="match status" value="1"/>
</dbReference>
<keyword evidence="2" id="KW-1185">Reference proteome</keyword>
<sequence>MHYYKTSSFTTAARVEPVTVLYAAVEATSEYVKRAVLEARSLRNDTSFGAAQLEVCEEVYGNVVAVDLRKAVDGILTKDLFTLFTSLQKVGIAARACEEAVETTLDLAHMLYWPIHD</sequence>
<name>A0AA88DJT2_FICCA</name>
<reference evidence="1" key="1">
    <citation type="submission" date="2023-07" db="EMBL/GenBank/DDBJ databases">
        <title>draft genome sequence of fig (Ficus carica).</title>
        <authorList>
            <person name="Takahashi T."/>
            <person name="Nishimura K."/>
        </authorList>
    </citation>
    <scope>NUCLEOTIDE SEQUENCE</scope>
</reference>
<dbReference type="InterPro" id="IPR035513">
    <property type="entry name" value="Invertase/methylesterase_inhib"/>
</dbReference>
<dbReference type="SUPFAM" id="SSF101148">
    <property type="entry name" value="Plant invertase/pectin methylesterase inhibitor"/>
    <property type="match status" value="1"/>
</dbReference>
<comment type="caution">
    <text evidence="1">The sequence shown here is derived from an EMBL/GenBank/DDBJ whole genome shotgun (WGS) entry which is preliminary data.</text>
</comment>
<gene>
    <name evidence="1" type="ORF">TIFTF001_021435</name>
</gene>